<keyword evidence="6 9" id="KW-0255">Endonuclease</keyword>
<dbReference type="PANTHER" id="PTHR10954:SF7">
    <property type="entry name" value="RIBONUCLEASE H2 SUBUNIT A"/>
    <property type="match status" value="1"/>
</dbReference>
<dbReference type="InterPro" id="IPR024567">
    <property type="entry name" value="RNase_HII/HIII_dom"/>
</dbReference>
<accession>A0A8X6H189</accession>
<feature type="domain" description="RNase H type-2" evidence="12">
    <location>
        <begin position="28"/>
        <end position="251"/>
    </location>
</feature>
<comment type="function">
    <text evidence="8">Catalytic subunit of RNase HII, an endonuclease that specifically degrades the RNA of RNA:DNA hybrids. Participates in DNA replication, possibly by mediating the removal of lagging-strand Okazaki fragment RNA primers during DNA replication. Mediates the excision of single ribonucleotides from DNA:RNA duplexes.</text>
</comment>
<evidence type="ECO:0000259" key="12">
    <source>
        <dbReference type="PROSITE" id="PS51975"/>
    </source>
</evidence>
<evidence type="ECO:0000256" key="5">
    <source>
        <dbReference type="ARBA" id="ARBA00022723"/>
    </source>
</evidence>
<proteinExistence type="inferred from homology"/>
<dbReference type="InterPro" id="IPR012337">
    <property type="entry name" value="RNaseH-like_sf"/>
</dbReference>
<dbReference type="GO" id="GO:0006298">
    <property type="term" value="P:mismatch repair"/>
    <property type="evidence" value="ECO:0007669"/>
    <property type="project" value="TreeGrafter"/>
</dbReference>
<feature type="binding site" evidence="9">
    <location>
        <position position="142"/>
    </location>
    <ligand>
        <name>a divalent metal cation</name>
        <dbReference type="ChEBI" id="CHEBI:60240"/>
    </ligand>
</feature>
<evidence type="ECO:0000256" key="6">
    <source>
        <dbReference type="ARBA" id="ARBA00022759"/>
    </source>
</evidence>
<keyword evidence="14" id="KW-1185">Reference proteome</keyword>
<keyword evidence="7 9" id="KW-0378">Hydrolase</keyword>
<evidence type="ECO:0000256" key="3">
    <source>
        <dbReference type="ARBA" id="ARBA00007058"/>
    </source>
</evidence>
<name>A0A8X6H189_TRICU</name>
<dbReference type="OrthoDB" id="7462577at2759"/>
<dbReference type="InterPro" id="IPR001352">
    <property type="entry name" value="RNase_HII/HIII"/>
</dbReference>
<evidence type="ECO:0000256" key="9">
    <source>
        <dbReference type="PROSITE-ProRule" id="PRU01319"/>
    </source>
</evidence>
<comment type="similarity">
    <text evidence="3">Belongs to the RNase HII family. Eukaryotic subfamily.</text>
</comment>
<comment type="caution">
    <text evidence="13">The sequence shown here is derived from an EMBL/GenBank/DDBJ whole genome shotgun (WGS) entry which is preliminary data.</text>
</comment>
<feature type="binding site" evidence="9">
    <location>
        <position position="35"/>
    </location>
    <ligand>
        <name>a divalent metal cation</name>
        <dbReference type="ChEBI" id="CHEBI:60240"/>
    </ligand>
</feature>
<dbReference type="Gene3D" id="1.10.10.460">
    <property type="entry name" value="Ribonuclease hii. Domain 2"/>
    <property type="match status" value="1"/>
</dbReference>
<dbReference type="Gene3D" id="3.30.420.10">
    <property type="entry name" value="Ribonuclease H-like superfamily/Ribonuclease H"/>
    <property type="match status" value="1"/>
</dbReference>
<dbReference type="NCBIfam" id="TIGR00729">
    <property type="entry name" value="ribonuclease HII"/>
    <property type="match status" value="1"/>
</dbReference>
<dbReference type="PROSITE" id="PS51975">
    <property type="entry name" value="RNASE_H_2"/>
    <property type="match status" value="1"/>
</dbReference>
<sequence>MDLSEFKKDQSKNVILMSDVPLSTKTEPCMLGIDEAGRGPVLGPMVYGAAYCPISQLDNLKAKGVADSKTLTEDKRENLFSLIDEASEMMGWILEIHSPNFISNSMLRRSKYNLNALSHDSAIGLINKALELGVSIAEVYVDTVGPPEKYQDKLSALFPDIKITVAKKADSLYPIVSAASICAKVARDNALKSWKFSEGETFENAEYGSGYPNDPLTKKFLSNNIDPVFGFPQFVRFSWSTAEKILENNAAKIEWEEVDDEDTPKKKSQSQSMLKFMKPDTTKKNEAPKSHYFFSQRNLYQTIEI</sequence>
<feature type="binding site" evidence="9">
    <location>
        <position position="34"/>
    </location>
    <ligand>
        <name>a divalent metal cation</name>
        <dbReference type="ChEBI" id="CHEBI:60240"/>
    </ligand>
</feature>
<evidence type="ECO:0000256" key="11">
    <source>
        <dbReference type="SAM" id="MobiDB-lite"/>
    </source>
</evidence>
<dbReference type="SUPFAM" id="SSF53098">
    <property type="entry name" value="Ribonuclease H-like"/>
    <property type="match status" value="1"/>
</dbReference>
<dbReference type="InterPro" id="IPR023160">
    <property type="entry name" value="RNase_HII_hlx-loop-hlx_cap_dom"/>
</dbReference>
<protein>
    <recommendedName>
        <fullName evidence="10">Ribonuclease</fullName>
        <ecNumber evidence="10">3.1.26.4</ecNumber>
    </recommendedName>
</protein>
<feature type="compositionally biased region" description="Basic and acidic residues" evidence="11">
    <location>
        <begin position="277"/>
        <end position="289"/>
    </location>
</feature>
<reference evidence="13" key="1">
    <citation type="submission" date="2020-07" db="EMBL/GenBank/DDBJ databases">
        <title>Multicomponent nature underlies the extraordinary mechanical properties of spider dragline silk.</title>
        <authorList>
            <person name="Kono N."/>
            <person name="Nakamura H."/>
            <person name="Mori M."/>
            <person name="Yoshida Y."/>
            <person name="Ohtoshi R."/>
            <person name="Malay A.D."/>
            <person name="Moran D.A.P."/>
            <person name="Tomita M."/>
            <person name="Numata K."/>
            <person name="Arakawa K."/>
        </authorList>
    </citation>
    <scope>NUCLEOTIDE SEQUENCE</scope>
</reference>
<evidence type="ECO:0000256" key="1">
    <source>
        <dbReference type="ARBA" id="ARBA00000077"/>
    </source>
</evidence>
<dbReference type="GO" id="GO:0003723">
    <property type="term" value="F:RNA binding"/>
    <property type="evidence" value="ECO:0007669"/>
    <property type="project" value="UniProtKB-UniRule"/>
</dbReference>
<feature type="region of interest" description="Disordered" evidence="11">
    <location>
        <begin position="257"/>
        <end position="289"/>
    </location>
</feature>
<evidence type="ECO:0000256" key="4">
    <source>
        <dbReference type="ARBA" id="ARBA00022722"/>
    </source>
</evidence>
<dbReference type="AlphaFoldDB" id="A0A8X6H189"/>
<dbReference type="GO" id="GO:0004523">
    <property type="term" value="F:RNA-DNA hybrid ribonuclease activity"/>
    <property type="evidence" value="ECO:0007669"/>
    <property type="project" value="UniProtKB-UniRule"/>
</dbReference>
<dbReference type="InterPro" id="IPR004649">
    <property type="entry name" value="RNase_H2_suA"/>
</dbReference>
<organism evidence="13 14">
    <name type="scientific">Trichonephila clavata</name>
    <name type="common">Joro spider</name>
    <name type="synonym">Nephila clavata</name>
    <dbReference type="NCBI Taxonomy" id="2740835"/>
    <lineage>
        <taxon>Eukaryota</taxon>
        <taxon>Metazoa</taxon>
        <taxon>Ecdysozoa</taxon>
        <taxon>Arthropoda</taxon>
        <taxon>Chelicerata</taxon>
        <taxon>Arachnida</taxon>
        <taxon>Araneae</taxon>
        <taxon>Araneomorphae</taxon>
        <taxon>Entelegynae</taxon>
        <taxon>Araneoidea</taxon>
        <taxon>Nephilidae</taxon>
        <taxon>Trichonephila</taxon>
    </lineage>
</organism>
<dbReference type="GO" id="GO:0032299">
    <property type="term" value="C:ribonuclease H2 complex"/>
    <property type="evidence" value="ECO:0007669"/>
    <property type="project" value="TreeGrafter"/>
</dbReference>
<keyword evidence="4 9" id="KW-0540">Nuclease</keyword>
<dbReference type="FunFam" id="1.10.10.460:FF:000001">
    <property type="entry name" value="Ribonuclease"/>
    <property type="match status" value="1"/>
</dbReference>
<dbReference type="FunFam" id="3.30.420.10:FF:000016">
    <property type="entry name" value="Ribonuclease"/>
    <property type="match status" value="1"/>
</dbReference>
<gene>
    <name evidence="13" type="primary">CG13690</name>
    <name evidence="13" type="ORF">TNCT_426991</name>
</gene>
<dbReference type="InterPro" id="IPR036397">
    <property type="entry name" value="RNaseH_sf"/>
</dbReference>
<dbReference type="CDD" id="cd07181">
    <property type="entry name" value="RNase_HII_eukaryota_like"/>
    <property type="match status" value="1"/>
</dbReference>
<dbReference type="Pfam" id="PF01351">
    <property type="entry name" value="RNase_HII"/>
    <property type="match status" value="1"/>
</dbReference>
<evidence type="ECO:0000256" key="2">
    <source>
        <dbReference type="ARBA" id="ARBA00001946"/>
    </source>
</evidence>
<comment type="cofactor">
    <cofactor evidence="9">
        <name>Mn(2+)</name>
        <dbReference type="ChEBI" id="CHEBI:29035"/>
    </cofactor>
    <cofactor evidence="9">
        <name>Mg(2+)</name>
        <dbReference type="ChEBI" id="CHEBI:18420"/>
    </cofactor>
    <text evidence="9">Manganese or magnesium. Binds 1 divalent metal ion per monomer in the absence of substrate. May bind a second metal ion after substrate binding.</text>
</comment>
<dbReference type="GO" id="GO:0046872">
    <property type="term" value="F:metal ion binding"/>
    <property type="evidence" value="ECO:0007669"/>
    <property type="project" value="UniProtKB-KW"/>
</dbReference>
<evidence type="ECO:0000313" key="13">
    <source>
        <dbReference type="EMBL" id="GFR15376.1"/>
    </source>
</evidence>
<comment type="cofactor">
    <cofactor evidence="2">
        <name>Mg(2+)</name>
        <dbReference type="ChEBI" id="CHEBI:18420"/>
    </cofactor>
</comment>
<evidence type="ECO:0000313" key="14">
    <source>
        <dbReference type="Proteomes" id="UP000887116"/>
    </source>
</evidence>
<dbReference type="PANTHER" id="PTHR10954">
    <property type="entry name" value="RIBONUCLEASE H2 SUBUNIT A"/>
    <property type="match status" value="1"/>
</dbReference>
<comment type="function">
    <text evidence="10">Endonuclease that specifically degrades the RNA of RNA-DNA hybrids.</text>
</comment>
<keyword evidence="5 9" id="KW-0479">Metal-binding</keyword>
<evidence type="ECO:0000256" key="10">
    <source>
        <dbReference type="RuleBase" id="RU003515"/>
    </source>
</evidence>
<dbReference type="Proteomes" id="UP000887116">
    <property type="component" value="Unassembled WGS sequence"/>
</dbReference>
<evidence type="ECO:0000256" key="7">
    <source>
        <dbReference type="ARBA" id="ARBA00022801"/>
    </source>
</evidence>
<dbReference type="GO" id="GO:0043137">
    <property type="term" value="P:DNA replication, removal of RNA primer"/>
    <property type="evidence" value="ECO:0007669"/>
    <property type="project" value="TreeGrafter"/>
</dbReference>
<dbReference type="EMBL" id="BMAO01007363">
    <property type="protein sequence ID" value="GFR15376.1"/>
    <property type="molecule type" value="Genomic_DNA"/>
</dbReference>
<comment type="catalytic activity">
    <reaction evidence="1 9 10">
        <text>Endonucleolytic cleavage to 5'-phosphomonoester.</text>
        <dbReference type="EC" id="3.1.26.4"/>
    </reaction>
</comment>
<dbReference type="EC" id="3.1.26.4" evidence="10"/>
<evidence type="ECO:0000256" key="8">
    <source>
        <dbReference type="ARBA" id="ARBA00024981"/>
    </source>
</evidence>